<comment type="cofactor">
    <cofactor evidence="1">
        <name>Zn(2+)</name>
        <dbReference type="ChEBI" id="CHEBI:29105"/>
    </cofactor>
</comment>
<organism evidence="13 14">
    <name type="scientific">Longispora fulva</name>
    <dbReference type="NCBI Taxonomy" id="619741"/>
    <lineage>
        <taxon>Bacteria</taxon>
        <taxon>Bacillati</taxon>
        <taxon>Actinomycetota</taxon>
        <taxon>Actinomycetes</taxon>
        <taxon>Micromonosporales</taxon>
        <taxon>Micromonosporaceae</taxon>
        <taxon>Longispora</taxon>
    </lineage>
</organism>
<keyword evidence="3 13" id="KW-0645">Protease</keyword>
<keyword evidence="8 11" id="KW-1133">Transmembrane helix</keyword>
<evidence type="ECO:0000256" key="2">
    <source>
        <dbReference type="ARBA" id="ARBA00022475"/>
    </source>
</evidence>
<dbReference type="InterPro" id="IPR001915">
    <property type="entry name" value="Peptidase_M48"/>
</dbReference>
<evidence type="ECO:0000256" key="4">
    <source>
        <dbReference type="ARBA" id="ARBA00022692"/>
    </source>
</evidence>
<name>A0A8J7G7B2_9ACTN</name>
<dbReference type="PANTHER" id="PTHR43221:SF2">
    <property type="entry name" value="PROTEASE HTPX HOMOLOG"/>
    <property type="match status" value="1"/>
</dbReference>
<dbReference type="RefSeq" id="WP_197002185.1">
    <property type="nucleotide sequence ID" value="NZ_BONS01000004.1"/>
</dbReference>
<evidence type="ECO:0000256" key="8">
    <source>
        <dbReference type="ARBA" id="ARBA00022989"/>
    </source>
</evidence>
<sequence length="647" mass="68108">MNFFERQRHLRRMSVRLVLLFALAVVAIIVVVDLAVVLAMGALNQPVSHLAGLLVASTVVTAGAIGLATLYRTATLRGGGGRVARELGGDYVPHDTTDPALRRLRNVVEEIAIASGVAVPEVYVLQDESAINAFAAGWSTSDAAVAVTRGALETLNRDELQGVIAHEFSHVVNGDMRLNIRLIGLLFGIMFLALAGETMLRAGAFGRSRDEKSGGNPLPLIGIALVAAGWVGVLAGRLIKASVSRQREYLADAAAVQFTRQTAGIAGALKKIGGLPGGSRLGAPKAEEVGHMLFGTGSKSRASWFATHPPLAERIRALDPSFDPAQLEALAEGWAQSPPNGMREDLTLGLAGHTVPGTGPGPMPGARAVTAGDLVVSRVASPDAGSYRHAEAFLARIPAPFAARARSVDRVVPLVLGLLLSADPGVRTRQHADLVTRYDRATADAAWLEANALADLAPVLRLPLAELAFPALRHRTTTEQEGVLGAVYTLINADGRTSPFEYCLSRMLHRALYEALHPKPRLTSALPLSRARREVAVLLAVLAGAGQSDPAAADRAYRAGLALALPDEAPARPDLPGGVLALEDGWAVLDRLDPGAKETLVRAAVAVISEDAVAQVTEIELLRTVCALLHCPLPPLTSLPARLPDLP</sequence>
<dbReference type="PANTHER" id="PTHR43221">
    <property type="entry name" value="PROTEASE HTPX"/>
    <property type="match status" value="1"/>
</dbReference>
<feature type="domain" description="Peptidase M48" evidence="12">
    <location>
        <begin position="102"/>
        <end position="319"/>
    </location>
</feature>
<keyword evidence="6" id="KW-0378">Hydrolase</keyword>
<dbReference type="Pfam" id="PF01435">
    <property type="entry name" value="Peptidase_M48"/>
    <property type="match status" value="1"/>
</dbReference>
<feature type="transmembrane region" description="Helical" evidence="11">
    <location>
        <begin position="182"/>
        <end position="200"/>
    </location>
</feature>
<evidence type="ECO:0000313" key="14">
    <source>
        <dbReference type="Proteomes" id="UP000622552"/>
    </source>
</evidence>
<comment type="caution">
    <text evidence="13">The sequence shown here is derived from an EMBL/GenBank/DDBJ whole genome shotgun (WGS) entry which is preliminary data.</text>
</comment>
<dbReference type="Proteomes" id="UP000622552">
    <property type="component" value="Unassembled WGS sequence"/>
</dbReference>
<evidence type="ECO:0000256" key="11">
    <source>
        <dbReference type="SAM" id="Phobius"/>
    </source>
</evidence>
<evidence type="ECO:0000256" key="5">
    <source>
        <dbReference type="ARBA" id="ARBA00022723"/>
    </source>
</evidence>
<dbReference type="GO" id="GO:0006508">
    <property type="term" value="P:proteolysis"/>
    <property type="evidence" value="ECO:0007669"/>
    <property type="project" value="UniProtKB-KW"/>
</dbReference>
<feature type="transmembrane region" description="Helical" evidence="11">
    <location>
        <begin position="49"/>
        <end position="71"/>
    </location>
</feature>
<evidence type="ECO:0000313" key="13">
    <source>
        <dbReference type="EMBL" id="MBG6135018.1"/>
    </source>
</evidence>
<dbReference type="InterPro" id="IPR050083">
    <property type="entry name" value="HtpX_protease"/>
</dbReference>
<keyword evidence="14" id="KW-1185">Reference proteome</keyword>
<protein>
    <submittedName>
        <fullName evidence="13">Zn-dependent protease with chaperone function</fullName>
    </submittedName>
</protein>
<keyword evidence="5" id="KW-0479">Metal-binding</keyword>
<keyword evidence="7" id="KW-0862">Zinc</keyword>
<evidence type="ECO:0000256" key="1">
    <source>
        <dbReference type="ARBA" id="ARBA00001947"/>
    </source>
</evidence>
<dbReference type="CDD" id="cd07340">
    <property type="entry name" value="M48B_Htpx_like"/>
    <property type="match status" value="1"/>
</dbReference>
<dbReference type="AlphaFoldDB" id="A0A8J7G7B2"/>
<keyword evidence="4 11" id="KW-0812">Transmembrane</keyword>
<keyword evidence="9" id="KW-0482">Metalloprotease</keyword>
<evidence type="ECO:0000256" key="10">
    <source>
        <dbReference type="ARBA" id="ARBA00023136"/>
    </source>
</evidence>
<evidence type="ECO:0000256" key="3">
    <source>
        <dbReference type="ARBA" id="ARBA00022670"/>
    </source>
</evidence>
<dbReference type="GO" id="GO:0046872">
    <property type="term" value="F:metal ion binding"/>
    <property type="evidence" value="ECO:0007669"/>
    <property type="project" value="UniProtKB-KW"/>
</dbReference>
<accession>A0A8J7G7B2</accession>
<evidence type="ECO:0000259" key="12">
    <source>
        <dbReference type="Pfam" id="PF01435"/>
    </source>
</evidence>
<reference evidence="13" key="1">
    <citation type="submission" date="2020-11" db="EMBL/GenBank/DDBJ databases">
        <title>Sequencing the genomes of 1000 actinobacteria strains.</title>
        <authorList>
            <person name="Klenk H.-P."/>
        </authorList>
    </citation>
    <scope>NUCLEOTIDE SEQUENCE</scope>
    <source>
        <strain evidence="13">DSM 45356</strain>
    </source>
</reference>
<evidence type="ECO:0000256" key="6">
    <source>
        <dbReference type="ARBA" id="ARBA00022801"/>
    </source>
</evidence>
<evidence type="ECO:0000256" key="7">
    <source>
        <dbReference type="ARBA" id="ARBA00022833"/>
    </source>
</evidence>
<dbReference type="GO" id="GO:0004222">
    <property type="term" value="F:metalloendopeptidase activity"/>
    <property type="evidence" value="ECO:0007669"/>
    <property type="project" value="InterPro"/>
</dbReference>
<gene>
    <name evidence="13" type="ORF">IW245_001212</name>
</gene>
<keyword evidence="2" id="KW-1003">Cell membrane</keyword>
<feature type="transmembrane region" description="Helical" evidence="11">
    <location>
        <begin position="20"/>
        <end position="43"/>
    </location>
</feature>
<dbReference type="EMBL" id="JADOUF010000001">
    <property type="protein sequence ID" value="MBG6135018.1"/>
    <property type="molecule type" value="Genomic_DNA"/>
</dbReference>
<dbReference type="Gene3D" id="3.30.2010.10">
    <property type="entry name" value="Metalloproteases ('zincins'), catalytic domain"/>
    <property type="match status" value="1"/>
</dbReference>
<proteinExistence type="predicted"/>
<feature type="transmembrane region" description="Helical" evidence="11">
    <location>
        <begin position="220"/>
        <end position="239"/>
    </location>
</feature>
<evidence type="ECO:0000256" key="9">
    <source>
        <dbReference type="ARBA" id="ARBA00023049"/>
    </source>
</evidence>
<keyword evidence="10 11" id="KW-0472">Membrane</keyword>